<comment type="caution">
    <text evidence="2">The sequence shown here is derived from an EMBL/GenBank/DDBJ whole genome shotgun (WGS) entry which is preliminary data.</text>
</comment>
<accession>A0A4U0FGA4</accession>
<reference evidence="2 3" key="1">
    <citation type="submission" date="2019-04" db="EMBL/GenBank/DDBJ databases">
        <title>Cohnella sp. nov., isolated from soil.</title>
        <authorList>
            <person name="Kim W."/>
        </authorList>
    </citation>
    <scope>NUCLEOTIDE SEQUENCE [LARGE SCALE GENOMIC DNA]</scope>
    <source>
        <strain evidence="2 3">CAU 1483</strain>
    </source>
</reference>
<dbReference type="InterPro" id="IPR041427">
    <property type="entry name" value="AbiJ-NTD3"/>
</dbReference>
<evidence type="ECO:0000313" key="3">
    <source>
        <dbReference type="Proteomes" id="UP000309673"/>
    </source>
</evidence>
<keyword evidence="3" id="KW-1185">Reference proteome</keyword>
<name>A0A4U0FGA4_9BACL</name>
<dbReference type="AlphaFoldDB" id="A0A4U0FGA4"/>
<organism evidence="2 3">
    <name type="scientific">Cohnella pontilimi</name>
    <dbReference type="NCBI Taxonomy" id="2564100"/>
    <lineage>
        <taxon>Bacteria</taxon>
        <taxon>Bacillati</taxon>
        <taxon>Bacillota</taxon>
        <taxon>Bacilli</taxon>
        <taxon>Bacillales</taxon>
        <taxon>Paenibacillaceae</taxon>
        <taxon>Cohnella</taxon>
    </lineage>
</organism>
<dbReference type="Pfam" id="PF18860">
    <property type="entry name" value="AbiJ_NTD3"/>
    <property type="match status" value="1"/>
</dbReference>
<sequence length="455" mass="52596">MATLKDLLAGITYILSGEKAYNVPSVCLKYGLESGEESEAFQSRRLYVERRLKGKDQLFLIDLAKRIVSDYGDEAKQLARILLSISPNGVFSISEITRRNIMDELYTLGNIAGKYDLIDFLKRIWNLDEMPSTDSRFDTATGDIWQHMINNSDWDDVYLFERYLELLISTDEIFCRFLEQVVHPLIRDQLEQIEYVSVLNERLQKDGYILAVSDNISGFPIYKVTKMTAGVNGRVKNLIFAAIGNKPEIIISDSINNDIKIVKNEKNCLVYDREIPNTGLNWSDLVSWWADLNGLSINDKPTEIDLYKRLAVSLGSDPEKFLFKEYFKMFKDIHHKNFPAIVPQVYLHYDPYTLKTRGNIPVLPRQRMDFLMLFSNKHRIVVEIDGKQHYADDNIASPKKYAEMVKADRELKLSGYEVYRFGGYELMDEKANSKVVIEFFENLFIKHGVKVHSAL</sequence>
<protein>
    <recommendedName>
        <fullName evidence="1">AbiJ-NTD3 domain-containing protein</fullName>
    </recommendedName>
</protein>
<evidence type="ECO:0000259" key="1">
    <source>
        <dbReference type="Pfam" id="PF18860"/>
    </source>
</evidence>
<dbReference type="OrthoDB" id="5106738at2"/>
<dbReference type="RefSeq" id="WP_136777732.1">
    <property type="nucleotide sequence ID" value="NZ_SUPK01000004.1"/>
</dbReference>
<gene>
    <name evidence="2" type="ORF">E5161_10435</name>
</gene>
<feature type="domain" description="AbiJ-NTD3" evidence="1">
    <location>
        <begin position="93"/>
        <end position="256"/>
    </location>
</feature>
<proteinExistence type="predicted"/>
<dbReference type="Proteomes" id="UP000309673">
    <property type="component" value="Unassembled WGS sequence"/>
</dbReference>
<evidence type="ECO:0000313" key="2">
    <source>
        <dbReference type="EMBL" id="TJY42402.1"/>
    </source>
</evidence>
<dbReference type="EMBL" id="SUPK01000004">
    <property type="protein sequence ID" value="TJY42402.1"/>
    <property type="molecule type" value="Genomic_DNA"/>
</dbReference>